<dbReference type="OrthoDB" id="3038990at2759"/>
<name>A0A4S8L2S2_DENBC</name>
<dbReference type="EMBL" id="ML179711">
    <property type="protein sequence ID" value="THU82739.1"/>
    <property type="molecule type" value="Genomic_DNA"/>
</dbReference>
<keyword evidence="2" id="KW-0812">Transmembrane</keyword>
<feature type="transmembrane region" description="Helical" evidence="2">
    <location>
        <begin position="204"/>
        <end position="222"/>
    </location>
</feature>
<feature type="transmembrane region" description="Helical" evidence="2">
    <location>
        <begin position="176"/>
        <end position="198"/>
    </location>
</feature>
<accession>A0A4S8L2S2</accession>
<evidence type="ECO:0000256" key="1">
    <source>
        <dbReference type="SAM" id="MobiDB-lite"/>
    </source>
</evidence>
<keyword evidence="4" id="KW-1185">Reference proteome</keyword>
<dbReference type="Proteomes" id="UP000297245">
    <property type="component" value="Unassembled WGS sequence"/>
</dbReference>
<organism evidence="3 4">
    <name type="scientific">Dendrothele bispora (strain CBS 962.96)</name>
    <dbReference type="NCBI Taxonomy" id="1314807"/>
    <lineage>
        <taxon>Eukaryota</taxon>
        <taxon>Fungi</taxon>
        <taxon>Dikarya</taxon>
        <taxon>Basidiomycota</taxon>
        <taxon>Agaricomycotina</taxon>
        <taxon>Agaricomycetes</taxon>
        <taxon>Agaricomycetidae</taxon>
        <taxon>Agaricales</taxon>
        <taxon>Agaricales incertae sedis</taxon>
        <taxon>Dendrothele</taxon>
    </lineage>
</organism>
<gene>
    <name evidence="3" type="ORF">K435DRAFT_808055</name>
</gene>
<feature type="compositionally biased region" description="Basic and acidic residues" evidence="1">
    <location>
        <begin position="45"/>
        <end position="63"/>
    </location>
</feature>
<evidence type="ECO:0000313" key="4">
    <source>
        <dbReference type="Proteomes" id="UP000297245"/>
    </source>
</evidence>
<reference evidence="3 4" key="1">
    <citation type="journal article" date="2019" name="Nat. Ecol. Evol.">
        <title>Megaphylogeny resolves global patterns of mushroom evolution.</title>
        <authorList>
            <person name="Varga T."/>
            <person name="Krizsan K."/>
            <person name="Foldi C."/>
            <person name="Dima B."/>
            <person name="Sanchez-Garcia M."/>
            <person name="Sanchez-Ramirez S."/>
            <person name="Szollosi G.J."/>
            <person name="Szarkandi J.G."/>
            <person name="Papp V."/>
            <person name="Albert L."/>
            <person name="Andreopoulos W."/>
            <person name="Angelini C."/>
            <person name="Antonin V."/>
            <person name="Barry K.W."/>
            <person name="Bougher N.L."/>
            <person name="Buchanan P."/>
            <person name="Buyck B."/>
            <person name="Bense V."/>
            <person name="Catcheside P."/>
            <person name="Chovatia M."/>
            <person name="Cooper J."/>
            <person name="Damon W."/>
            <person name="Desjardin D."/>
            <person name="Finy P."/>
            <person name="Geml J."/>
            <person name="Haridas S."/>
            <person name="Hughes K."/>
            <person name="Justo A."/>
            <person name="Karasinski D."/>
            <person name="Kautmanova I."/>
            <person name="Kiss B."/>
            <person name="Kocsube S."/>
            <person name="Kotiranta H."/>
            <person name="LaButti K.M."/>
            <person name="Lechner B.E."/>
            <person name="Liimatainen K."/>
            <person name="Lipzen A."/>
            <person name="Lukacs Z."/>
            <person name="Mihaltcheva S."/>
            <person name="Morgado L.N."/>
            <person name="Niskanen T."/>
            <person name="Noordeloos M.E."/>
            <person name="Ohm R.A."/>
            <person name="Ortiz-Santana B."/>
            <person name="Ovrebo C."/>
            <person name="Racz N."/>
            <person name="Riley R."/>
            <person name="Savchenko A."/>
            <person name="Shiryaev A."/>
            <person name="Soop K."/>
            <person name="Spirin V."/>
            <person name="Szebenyi C."/>
            <person name="Tomsovsky M."/>
            <person name="Tulloss R.E."/>
            <person name="Uehling J."/>
            <person name="Grigoriev I.V."/>
            <person name="Vagvolgyi C."/>
            <person name="Papp T."/>
            <person name="Martin F.M."/>
            <person name="Miettinen O."/>
            <person name="Hibbett D.S."/>
            <person name="Nagy L.G."/>
        </authorList>
    </citation>
    <scope>NUCLEOTIDE SEQUENCE [LARGE SCALE GENOMIC DNA]</scope>
    <source>
        <strain evidence="3 4">CBS 962.96</strain>
    </source>
</reference>
<proteinExistence type="predicted"/>
<dbReference type="AlphaFoldDB" id="A0A4S8L2S2"/>
<sequence>MTPHQAVGDVWGEEDGKDNRIKGVTLYPEATMKVPSLGHRAVGRIIEEKTSSRGEPDTDGEKLRKGKMMDNSPDKHSTRTRTDNPACAESPESSVRTIILCGPTHPSEKEKITPIVTAPKLIASQQLGQQYNQPMDKVFLFHKSDEPVFQRTCTLLNGATLPTLSRSLFRDGQLYYLKYSISLLTGSTAFVMLVVPSLDIQYKVAYIPLHITFTNIIACWVFRNVKLGRIRESEISALIVASQLSFKQGERECLSLVLEICKSTRGVERAYWPKNKAKIHCDYCYLFLLPSRKIEKDSG</sequence>
<feature type="region of interest" description="Disordered" evidence="1">
    <location>
        <begin position="43"/>
        <end position="89"/>
    </location>
</feature>
<evidence type="ECO:0000313" key="3">
    <source>
        <dbReference type="EMBL" id="THU82739.1"/>
    </source>
</evidence>
<keyword evidence="2" id="KW-0472">Membrane</keyword>
<protein>
    <submittedName>
        <fullName evidence="3">Uncharacterized protein</fullName>
    </submittedName>
</protein>
<evidence type="ECO:0000256" key="2">
    <source>
        <dbReference type="SAM" id="Phobius"/>
    </source>
</evidence>
<keyword evidence="2" id="KW-1133">Transmembrane helix</keyword>
<feature type="compositionally biased region" description="Basic and acidic residues" evidence="1">
    <location>
        <begin position="72"/>
        <end position="82"/>
    </location>
</feature>